<sequence>MQYFLPDSQDLVDPSFDFEKETRSPDRVRHRDDRYAHEIFGSRVFDGILVSKGIVDSSGGTGRYTGPQRRRFDRDGAKRFFRAVRHPWGKLRFMGDCGAFTYVKEEKPPYSVDEVVEFYVRGKFDLGVSVDHIILTYDPDWDAFGKSSVPPEILQRQELTLELARDFIKKAKKAGSFTPMGVAQGWSPASYAHAVKALQKMGYRYIAIGGVVPLKTHKLIHVLDQVNAVRQARVKLHLLGVTRLEKIADFRSFGVASFDSTSPLRRAWLDNKVNYYTPDRSYTAIRVPQVDGNVRLQKRIRAGEVKQEHALAAETKCLKYLAEFDAGKRSERSVLKALTEYERIHDPGGDRSEVYREVLADRPWKACKCEVCVGLGHHVILFRGAERNRRRGFHNIGVFYQQLKQELARPKRRTPAREPEQRVLSV</sequence>
<gene>
    <name evidence="1" type="primary">tgt_1</name>
    <name evidence="1" type="ORF">ENSA5_35970</name>
</gene>
<dbReference type="GO" id="GO:0016757">
    <property type="term" value="F:glycosyltransferase activity"/>
    <property type="evidence" value="ECO:0007669"/>
    <property type="project" value="UniProtKB-KW"/>
</dbReference>
<name>A0A2S9XUY0_9BACT</name>
<dbReference type="InterPro" id="IPR036511">
    <property type="entry name" value="TGT-like_sf"/>
</dbReference>
<dbReference type="RefSeq" id="WP_106392940.1">
    <property type="nucleotide sequence ID" value="NZ_PVNK01000165.1"/>
</dbReference>
<dbReference type="AlphaFoldDB" id="A0A2S9XUY0"/>
<keyword evidence="1" id="KW-0808">Transferase</keyword>
<dbReference type="OrthoDB" id="233198at2"/>
<dbReference type="InterPro" id="IPR053537">
    <property type="entry name" value="DNA-guanine_TGase"/>
</dbReference>
<dbReference type="GO" id="GO:0006400">
    <property type="term" value="P:tRNA modification"/>
    <property type="evidence" value="ECO:0007669"/>
    <property type="project" value="InterPro"/>
</dbReference>
<keyword evidence="2" id="KW-1185">Reference proteome</keyword>
<accession>A0A2S9XUY0</accession>
<proteinExistence type="predicted"/>
<keyword evidence="1" id="KW-0328">Glycosyltransferase</keyword>
<evidence type="ECO:0000313" key="2">
    <source>
        <dbReference type="Proteomes" id="UP000237968"/>
    </source>
</evidence>
<protein>
    <submittedName>
        <fullName evidence="1">Queuine tRNA-ribosyltransferase</fullName>
        <ecNumber evidence="1">2.4.2.29</ecNumber>
    </submittedName>
</protein>
<dbReference type="SUPFAM" id="SSF51713">
    <property type="entry name" value="tRNA-guanine transglycosylase"/>
    <property type="match status" value="1"/>
</dbReference>
<reference evidence="1 2" key="1">
    <citation type="submission" date="2018-03" db="EMBL/GenBank/DDBJ databases">
        <title>Draft Genome Sequences of the Obligatory Marine Myxobacteria Enhygromyxa salina SWB005.</title>
        <authorList>
            <person name="Poehlein A."/>
            <person name="Moghaddam J.A."/>
            <person name="Harms H."/>
            <person name="Alanjari M."/>
            <person name="Koenig G.M."/>
            <person name="Daniel R."/>
            <person name="Schaeberle T.F."/>
        </authorList>
    </citation>
    <scope>NUCLEOTIDE SEQUENCE [LARGE SCALE GENOMIC DNA]</scope>
    <source>
        <strain evidence="1 2">SWB005</strain>
    </source>
</reference>
<dbReference type="NCBIfam" id="NF041059">
    <property type="entry name" value="DpdA"/>
    <property type="match status" value="1"/>
</dbReference>
<organism evidence="1 2">
    <name type="scientific">Enhygromyxa salina</name>
    <dbReference type="NCBI Taxonomy" id="215803"/>
    <lineage>
        <taxon>Bacteria</taxon>
        <taxon>Pseudomonadati</taxon>
        <taxon>Myxococcota</taxon>
        <taxon>Polyangia</taxon>
        <taxon>Nannocystales</taxon>
        <taxon>Nannocystaceae</taxon>
        <taxon>Enhygromyxa</taxon>
    </lineage>
</organism>
<comment type="caution">
    <text evidence="1">The sequence shown here is derived from an EMBL/GenBank/DDBJ whole genome shotgun (WGS) entry which is preliminary data.</text>
</comment>
<evidence type="ECO:0000313" key="1">
    <source>
        <dbReference type="EMBL" id="PRP96521.1"/>
    </source>
</evidence>
<dbReference type="EC" id="2.4.2.29" evidence="1"/>
<dbReference type="Gene3D" id="3.20.20.105">
    <property type="entry name" value="Queuine tRNA-ribosyltransferase-like"/>
    <property type="match status" value="1"/>
</dbReference>
<dbReference type="Proteomes" id="UP000237968">
    <property type="component" value="Unassembled WGS sequence"/>
</dbReference>
<dbReference type="EMBL" id="PVNK01000165">
    <property type="protein sequence ID" value="PRP96521.1"/>
    <property type="molecule type" value="Genomic_DNA"/>
</dbReference>